<evidence type="ECO:0000313" key="2">
    <source>
        <dbReference type="Proteomes" id="UP000260812"/>
    </source>
</evidence>
<dbReference type="GeneID" id="97986215"/>
<proteinExistence type="predicted"/>
<reference evidence="1" key="1">
    <citation type="submission" date="2018-08" db="EMBL/GenBank/DDBJ databases">
        <title>A genome reference for cultivated species of the human gut microbiota.</title>
        <authorList>
            <person name="Zou Y."/>
            <person name="Xue W."/>
            <person name="Luo G."/>
        </authorList>
    </citation>
    <scope>NUCLEOTIDE SEQUENCE [LARGE SCALE GENOMIC DNA]</scope>
    <source>
        <strain evidence="1">TF05-5AC</strain>
    </source>
</reference>
<dbReference type="Proteomes" id="UP000260812">
    <property type="component" value="Unassembled WGS sequence"/>
</dbReference>
<dbReference type="AlphaFoldDB" id="A0A3E3IBC1"/>
<protein>
    <submittedName>
        <fullName evidence="1">Uncharacterized protein</fullName>
    </submittedName>
</protein>
<dbReference type="EMBL" id="QVLV01000002">
    <property type="protein sequence ID" value="RGE64375.1"/>
    <property type="molecule type" value="Genomic_DNA"/>
</dbReference>
<evidence type="ECO:0000313" key="1">
    <source>
        <dbReference type="EMBL" id="RGE64375.1"/>
    </source>
</evidence>
<accession>A0A3E3IBC1</accession>
<gene>
    <name evidence="1" type="ORF">DXC51_04780</name>
</gene>
<keyword evidence="2" id="KW-1185">Reference proteome</keyword>
<sequence>MRKVFVAMFGGTPSRGEICLYLNCAAGIYQDCEIRCYPIDKDTRSANYVDSRTFCEMYNDFRKVMEGGEMAATAVSRVEDLFEDMLEQAGIRAQDESIRYVMAMEKELNDKDRELLDICLTKEEQNRNLEGGYYGKANLGAVTSDLLIYKGIYKMISMVKDVEKELDAGNEVDFIISCTSFGGTGASLGVNFGEFLAEEYQNRRNNLRIHCIHVQPYFSFPDPESDDQNQINYHKFYAKSATVTIVLGDEKKLIKSGKEQAPVFDSFYYLGQEVLDRVSDVNAAKDRQKNKLHIIDMLVALAVNDILKKSNENNYNLFGYQYSHEGTEFISWEHMPQGIGFKEKHVRFMRFSSFLLACLEPLFRPEFEGYVREALIIHLYGQKGLFYNAKANVIEEIDTQLRETVLCCCGFCRKYMEYWLELEDTTKYGQEENSVTRFFNKDAIKYILECGKDGYVTVRQRMDPDELTEVEEYANYPKKKKGLDIYDSLLNRKSLHKIAEKGKSGSEIARELLLCIYDLCKVGEEEQG</sequence>
<comment type="caution">
    <text evidence="1">The sequence shown here is derived from an EMBL/GenBank/DDBJ whole genome shotgun (WGS) entry which is preliminary data.</text>
</comment>
<dbReference type="RefSeq" id="WP_117543957.1">
    <property type="nucleotide sequence ID" value="NZ_QVLV01000002.1"/>
</dbReference>
<name>A0A3E3IBC1_9FIRM</name>
<organism evidence="1 2">
    <name type="scientific">Eisenbergiella massiliensis</name>
    <dbReference type="NCBI Taxonomy" id="1720294"/>
    <lineage>
        <taxon>Bacteria</taxon>
        <taxon>Bacillati</taxon>
        <taxon>Bacillota</taxon>
        <taxon>Clostridia</taxon>
        <taxon>Lachnospirales</taxon>
        <taxon>Lachnospiraceae</taxon>
        <taxon>Eisenbergiella</taxon>
    </lineage>
</organism>